<dbReference type="InterPro" id="IPR017016">
    <property type="entry name" value="UCP033595"/>
</dbReference>
<dbReference type="STRING" id="474960.SAMN05216180_0971"/>
<dbReference type="AlphaFoldDB" id="A0A1H7ZY92"/>
<dbReference type="Proteomes" id="UP000199158">
    <property type="component" value="Unassembled WGS sequence"/>
</dbReference>
<accession>A0A1H7ZY92</accession>
<organism evidence="1 2">
    <name type="scientific">Hydrogenoanaerobacterium saccharovorans</name>
    <dbReference type="NCBI Taxonomy" id="474960"/>
    <lineage>
        <taxon>Bacteria</taxon>
        <taxon>Bacillati</taxon>
        <taxon>Bacillota</taxon>
        <taxon>Clostridia</taxon>
        <taxon>Eubacteriales</taxon>
        <taxon>Oscillospiraceae</taxon>
        <taxon>Hydrogenoanaerobacterium</taxon>
    </lineage>
</organism>
<dbReference type="Pfam" id="PF20124">
    <property type="entry name" value="DUF6514"/>
    <property type="match status" value="1"/>
</dbReference>
<dbReference type="EMBL" id="FOCG01000001">
    <property type="protein sequence ID" value="SEM63206.1"/>
    <property type="molecule type" value="Genomic_DNA"/>
</dbReference>
<evidence type="ECO:0000313" key="1">
    <source>
        <dbReference type="EMBL" id="SEM63206.1"/>
    </source>
</evidence>
<sequence>MKQALKKSTAILQQGWRTELIEGRCEAEECEGITVYGLALYCEDECVAAISDISSYRRYVEKLVALCNRNHVTVDSVWDVVEDYLL</sequence>
<keyword evidence="2" id="KW-1185">Reference proteome</keyword>
<evidence type="ECO:0000313" key="2">
    <source>
        <dbReference type="Proteomes" id="UP000199158"/>
    </source>
</evidence>
<protein>
    <submittedName>
        <fullName evidence="1">Uncharacterized protein</fullName>
    </submittedName>
</protein>
<gene>
    <name evidence="1" type="ORF">SAMN05216180_0971</name>
</gene>
<dbReference type="RefSeq" id="WP_092752189.1">
    <property type="nucleotide sequence ID" value="NZ_FOCG01000001.1"/>
</dbReference>
<reference evidence="1 2" key="1">
    <citation type="submission" date="2016-10" db="EMBL/GenBank/DDBJ databases">
        <authorList>
            <person name="de Groot N.N."/>
        </authorList>
    </citation>
    <scope>NUCLEOTIDE SEQUENCE [LARGE SCALE GENOMIC DNA]</scope>
    <source>
        <strain evidence="1 2">CGMCC 1.5070</strain>
    </source>
</reference>
<proteinExistence type="predicted"/>
<name>A0A1H7ZY92_9FIRM</name>